<evidence type="ECO:0000256" key="6">
    <source>
        <dbReference type="ARBA" id="ARBA00024199"/>
    </source>
</evidence>
<feature type="compositionally biased region" description="Polar residues" evidence="7">
    <location>
        <begin position="126"/>
        <end position="147"/>
    </location>
</feature>
<keyword evidence="2" id="KW-0963">Cytoplasm</keyword>
<dbReference type="PANTHER" id="PTHR33347">
    <property type="entry name" value="OSJNBA0091C07.3 PROTEIN"/>
    <property type="match status" value="1"/>
</dbReference>
<dbReference type="GO" id="GO:0009736">
    <property type="term" value="P:cytokinin-activated signaling pathway"/>
    <property type="evidence" value="ECO:0007669"/>
    <property type="project" value="UniProtKB-KW"/>
</dbReference>
<accession>A0AAV6LX60</accession>
<feature type="compositionally biased region" description="Basic and acidic residues" evidence="7">
    <location>
        <begin position="89"/>
        <end position="103"/>
    </location>
</feature>
<evidence type="ECO:0000313" key="8">
    <source>
        <dbReference type="EMBL" id="KAG6571914.1"/>
    </source>
</evidence>
<protein>
    <submittedName>
        <fullName evidence="8">Uncharacterized protein</fullName>
    </submittedName>
</protein>
<keyword evidence="4" id="KW-0932">Cytokinin signaling pathway</keyword>
<keyword evidence="5" id="KW-0539">Nucleus</keyword>
<comment type="subcellular location">
    <subcellularLocation>
        <location evidence="1">Cytoplasm</location>
    </subcellularLocation>
</comment>
<dbReference type="EMBL" id="JAGKQH010000019">
    <property type="protein sequence ID" value="KAG6571914.1"/>
    <property type="molecule type" value="Genomic_DNA"/>
</dbReference>
<organism evidence="8 9">
    <name type="scientific">Cucurbita argyrosperma subsp. sororia</name>
    <dbReference type="NCBI Taxonomy" id="37648"/>
    <lineage>
        <taxon>Eukaryota</taxon>
        <taxon>Viridiplantae</taxon>
        <taxon>Streptophyta</taxon>
        <taxon>Embryophyta</taxon>
        <taxon>Tracheophyta</taxon>
        <taxon>Spermatophyta</taxon>
        <taxon>Magnoliopsida</taxon>
        <taxon>eudicotyledons</taxon>
        <taxon>Gunneridae</taxon>
        <taxon>Pentapetalae</taxon>
        <taxon>rosids</taxon>
        <taxon>fabids</taxon>
        <taxon>Cucurbitales</taxon>
        <taxon>Cucurbitaceae</taxon>
        <taxon>Cucurbiteae</taxon>
        <taxon>Cucurbita</taxon>
    </lineage>
</organism>
<keyword evidence="9" id="KW-1185">Reference proteome</keyword>
<name>A0AAV6LX60_9ROSI</name>
<sequence>MDGSAESGWTVYLENSSSSLFTPTIHDSFGVLHKHEHELDLSMVSDASSGPPIFPENEAIFPEIEAIFPENEAIFPENETGSKTSGKIKGCEERRRRRDRMDKTTSFLDDTASSNPNFNNSESSSYQSQFNTIRQSSPSRNQRQKNQLSQFLLSPESNQYLIHNLRGTNVIV</sequence>
<evidence type="ECO:0000256" key="1">
    <source>
        <dbReference type="ARBA" id="ARBA00004496"/>
    </source>
</evidence>
<proteinExistence type="inferred from homology"/>
<reference evidence="8 9" key="1">
    <citation type="journal article" date="2021" name="Hortic Res">
        <title>The domestication of Cucurbita argyrosperma as revealed by the genome of its wild relative.</title>
        <authorList>
            <person name="Barrera-Redondo J."/>
            <person name="Sanchez-de la Vega G."/>
            <person name="Aguirre-Liguori J.A."/>
            <person name="Castellanos-Morales G."/>
            <person name="Gutierrez-Guerrero Y.T."/>
            <person name="Aguirre-Dugua X."/>
            <person name="Aguirre-Planter E."/>
            <person name="Tenaillon M.I."/>
            <person name="Lira-Saade R."/>
            <person name="Eguiarte L.E."/>
        </authorList>
    </citation>
    <scope>NUCLEOTIDE SEQUENCE [LARGE SCALE GENOMIC DNA]</scope>
    <source>
        <strain evidence="8">JBR-2021</strain>
    </source>
</reference>
<dbReference type="InterPro" id="IPR044670">
    <property type="entry name" value="SOFL"/>
</dbReference>
<keyword evidence="3" id="KW-0203">Cytokinin biosynthesis</keyword>
<evidence type="ECO:0000256" key="5">
    <source>
        <dbReference type="ARBA" id="ARBA00023242"/>
    </source>
</evidence>
<dbReference type="GO" id="GO:0005737">
    <property type="term" value="C:cytoplasm"/>
    <property type="evidence" value="ECO:0007669"/>
    <property type="project" value="UniProtKB-SubCell"/>
</dbReference>
<evidence type="ECO:0000256" key="7">
    <source>
        <dbReference type="SAM" id="MobiDB-lite"/>
    </source>
</evidence>
<gene>
    <name evidence="8" type="ORF">SDJN03_28642</name>
</gene>
<dbReference type="Proteomes" id="UP000685013">
    <property type="component" value="Chromosome 19"/>
</dbReference>
<dbReference type="PANTHER" id="PTHR33347:SF34">
    <property type="entry name" value="PROTEIN SOB FIVE-LIKE 6"/>
    <property type="match status" value="1"/>
</dbReference>
<dbReference type="AlphaFoldDB" id="A0AAV6LX60"/>
<evidence type="ECO:0000256" key="3">
    <source>
        <dbReference type="ARBA" id="ARBA00022712"/>
    </source>
</evidence>
<comment type="caution">
    <text evidence="8">The sequence shown here is derived from an EMBL/GenBank/DDBJ whole genome shotgun (WGS) entry which is preliminary data.</text>
</comment>
<evidence type="ECO:0000313" key="9">
    <source>
        <dbReference type="Proteomes" id="UP000685013"/>
    </source>
</evidence>
<feature type="non-terminal residue" evidence="8">
    <location>
        <position position="1"/>
    </location>
</feature>
<comment type="similarity">
    <text evidence="6">Belongs to the SOFL plant protein family.</text>
</comment>
<evidence type="ECO:0000256" key="4">
    <source>
        <dbReference type="ARBA" id="ARBA00022864"/>
    </source>
</evidence>
<evidence type="ECO:0000256" key="2">
    <source>
        <dbReference type="ARBA" id="ARBA00022490"/>
    </source>
</evidence>
<feature type="compositionally biased region" description="Low complexity" evidence="7">
    <location>
        <begin position="113"/>
        <end position="125"/>
    </location>
</feature>
<feature type="region of interest" description="Disordered" evidence="7">
    <location>
        <begin position="74"/>
        <end position="147"/>
    </location>
</feature>
<dbReference type="GO" id="GO:0009691">
    <property type="term" value="P:cytokinin biosynthetic process"/>
    <property type="evidence" value="ECO:0007669"/>
    <property type="project" value="UniProtKB-KW"/>
</dbReference>